<dbReference type="RefSeq" id="WP_377964837.1">
    <property type="nucleotide sequence ID" value="NZ_JBHZOL010000071.1"/>
</dbReference>
<evidence type="ECO:0000256" key="1">
    <source>
        <dbReference type="SAM" id="MobiDB-lite"/>
    </source>
</evidence>
<keyword evidence="2" id="KW-0732">Signal</keyword>
<feature type="region of interest" description="Disordered" evidence="1">
    <location>
        <begin position="42"/>
        <end position="76"/>
    </location>
</feature>
<accession>A0ABW6IGJ9</accession>
<name>A0ABW6IGJ9_9CYAN</name>
<evidence type="ECO:0000256" key="2">
    <source>
        <dbReference type="SAM" id="SignalP"/>
    </source>
</evidence>
<comment type="caution">
    <text evidence="3">The sequence shown here is derived from an EMBL/GenBank/DDBJ whole genome shotgun (WGS) entry which is preliminary data.</text>
</comment>
<gene>
    <name evidence="3" type="ORF">ACFVKH_10815</name>
</gene>
<keyword evidence="4" id="KW-1185">Reference proteome</keyword>
<protein>
    <submittedName>
        <fullName evidence="3">Uncharacterized protein</fullName>
    </submittedName>
</protein>
<reference evidence="3 4" key="1">
    <citation type="submission" date="2024-10" db="EMBL/GenBank/DDBJ databases">
        <authorList>
            <person name="Ratan Roy A."/>
            <person name="Morales Sandoval P.H."/>
            <person name="De Los Santos Villalobos S."/>
            <person name="Chakraborty S."/>
            <person name="Mukherjee J."/>
        </authorList>
    </citation>
    <scope>NUCLEOTIDE SEQUENCE [LARGE SCALE GENOMIC DNA]</scope>
    <source>
        <strain evidence="3 4">S1</strain>
    </source>
</reference>
<proteinExistence type="predicted"/>
<dbReference type="EMBL" id="JBHZOL010000071">
    <property type="protein sequence ID" value="MFE4106770.1"/>
    <property type="molecule type" value="Genomic_DNA"/>
</dbReference>
<feature type="signal peptide" evidence="2">
    <location>
        <begin position="1"/>
        <end position="27"/>
    </location>
</feature>
<evidence type="ECO:0000313" key="4">
    <source>
        <dbReference type="Proteomes" id="UP001600165"/>
    </source>
</evidence>
<dbReference type="Proteomes" id="UP001600165">
    <property type="component" value="Unassembled WGS sequence"/>
</dbReference>
<organism evidence="3 4">
    <name type="scientific">Almyronema epifaneia S1</name>
    <dbReference type="NCBI Taxonomy" id="2991925"/>
    <lineage>
        <taxon>Bacteria</taxon>
        <taxon>Bacillati</taxon>
        <taxon>Cyanobacteriota</taxon>
        <taxon>Cyanophyceae</taxon>
        <taxon>Nodosilineales</taxon>
        <taxon>Nodosilineaceae</taxon>
        <taxon>Almyronema</taxon>
        <taxon>Almyronema epifaneia</taxon>
    </lineage>
</organism>
<feature type="chain" id="PRO_5046519955" evidence="2">
    <location>
        <begin position="28"/>
        <end position="76"/>
    </location>
</feature>
<evidence type="ECO:0000313" key="3">
    <source>
        <dbReference type="EMBL" id="MFE4106770.1"/>
    </source>
</evidence>
<sequence length="76" mass="8872">MKRITLSLLSAVMAVSLSGTVASTAKAETKFDQLRRDHLDNKEESKFDQLRRDHLDNKEESKFDRLRRDHLDNKQS</sequence>